<keyword evidence="3" id="KW-1185">Reference proteome</keyword>
<evidence type="ECO:0000313" key="3">
    <source>
        <dbReference type="Proteomes" id="UP000637643"/>
    </source>
</evidence>
<dbReference type="RefSeq" id="WP_189027653.1">
    <property type="nucleotide sequence ID" value="NZ_BMKR01000016.1"/>
</dbReference>
<dbReference type="InterPro" id="IPR025695">
    <property type="entry name" value="DoxX-like"/>
</dbReference>
<organism evidence="2 3">
    <name type="scientific">Paenibacillus albidus</name>
    <dbReference type="NCBI Taxonomy" id="2041023"/>
    <lineage>
        <taxon>Bacteria</taxon>
        <taxon>Bacillati</taxon>
        <taxon>Bacillota</taxon>
        <taxon>Bacilli</taxon>
        <taxon>Bacillales</taxon>
        <taxon>Paenibacillaceae</taxon>
        <taxon>Paenibacillus</taxon>
    </lineage>
</organism>
<feature type="transmembrane region" description="Helical" evidence="1">
    <location>
        <begin position="216"/>
        <end position="236"/>
    </location>
</feature>
<keyword evidence="1" id="KW-0812">Transmembrane</keyword>
<accession>A0A917CI60</accession>
<dbReference type="Pfam" id="PF13781">
    <property type="entry name" value="DoxX_3"/>
    <property type="match status" value="1"/>
</dbReference>
<proteinExistence type="predicted"/>
<dbReference type="Proteomes" id="UP000637643">
    <property type="component" value="Unassembled WGS sequence"/>
</dbReference>
<evidence type="ECO:0000256" key="1">
    <source>
        <dbReference type="SAM" id="Phobius"/>
    </source>
</evidence>
<keyword evidence="1" id="KW-1133">Transmembrane helix</keyword>
<dbReference type="EMBL" id="BMKR01000016">
    <property type="protein sequence ID" value="GGF89315.1"/>
    <property type="molecule type" value="Genomic_DNA"/>
</dbReference>
<reference evidence="2" key="2">
    <citation type="submission" date="2020-09" db="EMBL/GenBank/DDBJ databases">
        <authorList>
            <person name="Sun Q."/>
            <person name="Zhou Y."/>
        </authorList>
    </citation>
    <scope>NUCLEOTIDE SEQUENCE</scope>
    <source>
        <strain evidence="2">CGMCC 1.16134</strain>
    </source>
</reference>
<feature type="transmembrane region" description="Helical" evidence="1">
    <location>
        <begin position="243"/>
        <end position="265"/>
    </location>
</feature>
<feature type="transmembrane region" description="Helical" evidence="1">
    <location>
        <begin position="271"/>
        <end position="291"/>
    </location>
</feature>
<keyword evidence="1" id="KW-0472">Membrane</keyword>
<comment type="caution">
    <text evidence="2">The sequence shown here is derived from an EMBL/GenBank/DDBJ whole genome shotgun (WGS) entry which is preliminary data.</text>
</comment>
<evidence type="ECO:0000313" key="2">
    <source>
        <dbReference type="EMBL" id="GGF89315.1"/>
    </source>
</evidence>
<dbReference type="SUPFAM" id="SSF55961">
    <property type="entry name" value="Bet v1-like"/>
    <property type="match status" value="1"/>
</dbReference>
<sequence>MSSSSSKPIYVEILIKAGMQELWDKTQDPRQHEQWDLRFSRIEYLPRTGADAPQRFRYSTKIGFGLSISGEGETSGRLLNEQERISSLKFGSEQQISLISVGSGYWKYVQETEGVRFLTLYNYKTRFGRAGQWLDRVCFRPLMGWATAWSFDCLRLWLERQIPPAESLRKSLTHALSTLLLAMIWIYQGLVPKLLVPDSGEMEMLRGIPVLQGYEQIVLTGIGVGEILFGLAHLLWNRHKWLYLLNIIGLLVLGFGAISNASVYVAPFNPVSLNLAMIGLAVTAMLSLQNLPSARACIRVKGSSAAERREST</sequence>
<gene>
    <name evidence="2" type="ORF">GCM10010912_38060</name>
</gene>
<name>A0A917CI60_9BACL</name>
<protein>
    <submittedName>
        <fullName evidence="2">Membrane protein</fullName>
    </submittedName>
</protein>
<reference evidence="2" key="1">
    <citation type="journal article" date="2014" name="Int. J. Syst. Evol. Microbiol.">
        <title>Complete genome sequence of Corynebacterium casei LMG S-19264T (=DSM 44701T), isolated from a smear-ripened cheese.</title>
        <authorList>
            <consortium name="US DOE Joint Genome Institute (JGI-PGF)"/>
            <person name="Walter F."/>
            <person name="Albersmeier A."/>
            <person name="Kalinowski J."/>
            <person name="Ruckert C."/>
        </authorList>
    </citation>
    <scope>NUCLEOTIDE SEQUENCE</scope>
    <source>
        <strain evidence="2">CGMCC 1.16134</strain>
    </source>
</reference>
<dbReference type="AlphaFoldDB" id="A0A917CI60"/>